<dbReference type="InterPro" id="IPR001508">
    <property type="entry name" value="Iono_Glu_rcpt_met"/>
</dbReference>
<evidence type="ECO:0000256" key="13">
    <source>
        <dbReference type="SAM" id="Phobius"/>
    </source>
</evidence>
<dbReference type="InterPro" id="IPR019594">
    <property type="entry name" value="Glu/Gly-bd"/>
</dbReference>
<keyword evidence="10" id="KW-0325">Glycoprotein</keyword>
<dbReference type="SUPFAM" id="SSF53850">
    <property type="entry name" value="Periplasmic binding protein-like II"/>
    <property type="match status" value="1"/>
</dbReference>
<dbReference type="GeneID" id="106471820"/>
<evidence type="ECO:0000256" key="2">
    <source>
        <dbReference type="ARBA" id="ARBA00008685"/>
    </source>
</evidence>
<evidence type="ECO:0000256" key="3">
    <source>
        <dbReference type="ARBA" id="ARBA00022448"/>
    </source>
</evidence>
<dbReference type="PANTHER" id="PTHR18966">
    <property type="entry name" value="IONOTROPIC GLUTAMATE RECEPTOR"/>
    <property type="match status" value="1"/>
</dbReference>
<keyword evidence="9" id="KW-0675">Receptor</keyword>
<keyword evidence="5 13" id="KW-0812">Transmembrane</keyword>
<name>A0ABM1BSN0_LIMPO</name>
<reference evidence="17" key="1">
    <citation type="submission" date="2025-08" db="UniProtKB">
        <authorList>
            <consortium name="RefSeq"/>
        </authorList>
    </citation>
    <scope>IDENTIFICATION</scope>
    <source>
        <tissue evidence="17">Muscle</tissue>
    </source>
</reference>
<dbReference type="Pfam" id="PF00060">
    <property type="entry name" value="Lig_chan"/>
    <property type="match status" value="1"/>
</dbReference>
<evidence type="ECO:0000256" key="5">
    <source>
        <dbReference type="ARBA" id="ARBA00022692"/>
    </source>
</evidence>
<accession>A0ABM1BSN0</accession>
<evidence type="ECO:0000313" key="16">
    <source>
        <dbReference type="Proteomes" id="UP000694941"/>
    </source>
</evidence>
<dbReference type="Gene3D" id="1.10.287.70">
    <property type="match status" value="1"/>
</dbReference>
<evidence type="ECO:0000256" key="4">
    <source>
        <dbReference type="ARBA" id="ARBA00022475"/>
    </source>
</evidence>
<dbReference type="Pfam" id="PF10613">
    <property type="entry name" value="Lig_chan-Glu_bd"/>
    <property type="match status" value="1"/>
</dbReference>
<evidence type="ECO:0000256" key="6">
    <source>
        <dbReference type="ARBA" id="ARBA00022989"/>
    </source>
</evidence>
<dbReference type="RefSeq" id="XP_013787893.1">
    <property type="nucleotide sequence ID" value="XM_013932439.2"/>
</dbReference>
<keyword evidence="3" id="KW-0813">Transport</keyword>
<dbReference type="SUPFAM" id="SSF81324">
    <property type="entry name" value="Voltage-gated potassium channels"/>
    <property type="match status" value="1"/>
</dbReference>
<keyword evidence="4" id="KW-1003">Cell membrane</keyword>
<feature type="domain" description="Ionotropic glutamate receptor C-terminal" evidence="14">
    <location>
        <begin position="1"/>
        <end position="356"/>
    </location>
</feature>
<evidence type="ECO:0000259" key="14">
    <source>
        <dbReference type="SMART" id="SM00079"/>
    </source>
</evidence>
<dbReference type="Gene3D" id="3.40.190.10">
    <property type="entry name" value="Periplasmic binding protein-like II"/>
    <property type="match status" value="2"/>
</dbReference>
<feature type="transmembrane region" description="Helical" evidence="13">
    <location>
        <begin position="378"/>
        <end position="405"/>
    </location>
</feature>
<evidence type="ECO:0000256" key="7">
    <source>
        <dbReference type="ARBA" id="ARBA00023065"/>
    </source>
</evidence>
<sequence>MIKENADMLEGNDKFEGYCIDLIHELSAILGFKYSIQLVKDKAHGSKNERGEWNGMIRELIDRDADMAIADLTMTYEREESVDFTMPFMNLGISILFKKPTVKVPKLFQFLAPLSLDVWIYMATSYLGISLMLFILARLSPYEWDNPHPCDPDNDVLENQFNLNNSFWFIIGSLMQQGSDIAPKAMSTRLLAGIWWFFTLIMISSYTANLAAFLTAERMTAPIGSAEDLAKQTKIQYGCLKSGSTKSFFQSSNIPTYKRMWAAMESSRPTVFAESNAKGVERVLKGNYAYLMESTSIEYRTERNCDLMQIGGLLDQKGYGIATPPGSPFTNALSSAILNLQEEGKLHVLKSKWWKKKGGDKCTEEGGKASGSESEMGLANVGGVFVVLLMGLSVACVIAVMEFVWKTQKVAREERESMCTELIQEIKQILHCRGSTRPAPKTPEEGSQADIITIASLRTVNTVTTRP</sequence>
<dbReference type="PRINTS" id="PR00177">
    <property type="entry name" value="NMDARECEPTOR"/>
</dbReference>
<feature type="transmembrane region" description="Helical" evidence="13">
    <location>
        <begin position="194"/>
        <end position="214"/>
    </location>
</feature>
<dbReference type="SMART" id="SM00079">
    <property type="entry name" value="PBPe"/>
    <property type="match status" value="1"/>
</dbReference>
<evidence type="ECO:0000256" key="1">
    <source>
        <dbReference type="ARBA" id="ARBA00004651"/>
    </source>
</evidence>
<gene>
    <name evidence="17" type="primary">LOC106471820</name>
</gene>
<protein>
    <submittedName>
        <fullName evidence="17">Glutamate receptor ionotropic, kainate 2-like</fullName>
    </submittedName>
</protein>
<comment type="similarity">
    <text evidence="2">Belongs to the glutamate-gated ion channel (TC 1.A.10.1) family.</text>
</comment>
<comment type="subcellular location">
    <subcellularLocation>
        <location evidence="1">Cell membrane</location>
        <topology evidence="1">Multi-pass membrane protein</topology>
    </subcellularLocation>
</comment>
<evidence type="ECO:0000259" key="15">
    <source>
        <dbReference type="SMART" id="SM00918"/>
    </source>
</evidence>
<dbReference type="InterPro" id="IPR001320">
    <property type="entry name" value="Iontro_rcpt_C"/>
</dbReference>
<dbReference type="SMART" id="SM00918">
    <property type="entry name" value="Lig_chan-Glu_bd"/>
    <property type="match status" value="1"/>
</dbReference>
<feature type="transmembrane region" description="Helical" evidence="13">
    <location>
        <begin position="118"/>
        <end position="137"/>
    </location>
</feature>
<keyword evidence="8 13" id="KW-0472">Membrane</keyword>
<keyword evidence="6 13" id="KW-1133">Transmembrane helix</keyword>
<evidence type="ECO:0000313" key="17">
    <source>
        <dbReference type="RefSeq" id="XP_013787893.1"/>
    </source>
</evidence>
<evidence type="ECO:0000256" key="8">
    <source>
        <dbReference type="ARBA" id="ARBA00023136"/>
    </source>
</evidence>
<dbReference type="InterPro" id="IPR015683">
    <property type="entry name" value="Ionotropic_Glu_rcpt"/>
</dbReference>
<evidence type="ECO:0000256" key="11">
    <source>
        <dbReference type="ARBA" id="ARBA00023286"/>
    </source>
</evidence>
<evidence type="ECO:0000256" key="10">
    <source>
        <dbReference type="ARBA" id="ARBA00023180"/>
    </source>
</evidence>
<evidence type="ECO:0000256" key="9">
    <source>
        <dbReference type="ARBA" id="ARBA00023170"/>
    </source>
</evidence>
<dbReference type="Proteomes" id="UP000694941">
    <property type="component" value="Unplaced"/>
</dbReference>
<keyword evidence="7" id="KW-0406">Ion transport</keyword>
<proteinExistence type="inferred from homology"/>
<keyword evidence="12" id="KW-0407">Ion channel</keyword>
<keyword evidence="11" id="KW-1071">Ligand-gated ion channel</keyword>
<organism evidence="16 17">
    <name type="scientific">Limulus polyphemus</name>
    <name type="common">Atlantic horseshoe crab</name>
    <dbReference type="NCBI Taxonomy" id="6850"/>
    <lineage>
        <taxon>Eukaryota</taxon>
        <taxon>Metazoa</taxon>
        <taxon>Ecdysozoa</taxon>
        <taxon>Arthropoda</taxon>
        <taxon>Chelicerata</taxon>
        <taxon>Merostomata</taxon>
        <taxon>Xiphosura</taxon>
        <taxon>Limulidae</taxon>
        <taxon>Limulus</taxon>
    </lineage>
</organism>
<evidence type="ECO:0000256" key="12">
    <source>
        <dbReference type="ARBA" id="ARBA00023303"/>
    </source>
</evidence>
<feature type="domain" description="Ionotropic glutamate receptor L-glutamate and glycine-binding" evidence="15">
    <location>
        <begin position="1"/>
        <end position="62"/>
    </location>
</feature>
<keyword evidence="16" id="KW-1185">Reference proteome</keyword>